<name>A0A2Z2P3E9_9GAMM</name>
<reference evidence="2 3" key="1">
    <citation type="submission" date="2016-12" db="EMBL/GenBank/DDBJ databases">
        <authorList>
            <person name="Song W.-J."/>
            <person name="Kurnit D.M."/>
        </authorList>
    </citation>
    <scope>NUCLEOTIDE SEQUENCE [LARGE SCALE GENOMIC DNA]</scope>
    <source>
        <strain evidence="2 3">IMCC3135</strain>
    </source>
</reference>
<dbReference type="Gene3D" id="3.40.350.10">
    <property type="entry name" value="Creatinase/prolidase N-terminal domain"/>
    <property type="match status" value="1"/>
</dbReference>
<proteinExistence type="predicted"/>
<dbReference type="Proteomes" id="UP000250079">
    <property type="component" value="Chromosome"/>
</dbReference>
<evidence type="ECO:0000313" key="3">
    <source>
        <dbReference type="Proteomes" id="UP000250079"/>
    </source>
</evidence>
<dbReference type="KEGG" id="gai:IMCC3135_21185"/>
<organism evidence="2 3">
    <name type="scientific">Granulosicoccus antarcticus IMCC3135</name>
    <dbReference type="NCBI Taxonomy" id="1192854"/>
    <lineage>
        <taxon>Bacteria</taxon>
        <taxon>Pseudomonadati</taxon>
        <taxon>Pseudomonadota</taxon>
        <taxon>Gammaproteobacteria</taxon>
        <taxon>Chromatiales</taxon>
        <taxon>Granulosicoccaceae</taxon>
        <taxon>Granulosicoccus</taxon>
    </lineage>
</organism>
<evidence type="ECO:0000259" key="1">
    <source>
        <dbReference type="Pfam" id="PF01321"/>
    </source>
</evidence>
<dbReference type="InterPro" id="IPR000587">
    <property type="entry name" value="Creatinase_N"/>
</dbReference>
<dbReference type="EMBL" id="CP018632">
    <property type="protein sequence ID" value="ASJ74314.1"/>
    <property type="molecule type" value="Genomic_DNA"/>
</dbReference>
<accession>A0A2Z2P3E9</accession>
<dbReference type="Pfam" id="PF01321">
    <property type="entry name" value="Creatinase_N"/>
    <property type="match status" value="1"/>
</dbReference>
<gene>
    <name evidence="2" type="ORF">IMCC3135_21185</name>
</gene>
<dbReference type="RefSeq" id="WP_088919363.1">
    <property type="nucleotide sequence ID" value="NZ_CP018632.1"/>
</dbReference>
<dbReference type="SUPFAM" id="SSF53092">
    <property type="entry name" value="Creatinase/prolidase N-terminal domain"/>
    <property type="match status" value="1"/>
</dbReference>
<keyword evidence="3" id="KW-1185">Reference proteome</keyword>
<dbReference type="OrthoDB" id="9806388at2"/>
<protein>
    <recommendedName>
        <fullName evidence="1">Creatinase N-terminal domain-containing protein</fullName>
    </recommendedName>
</protein>
<evidence type="ECO:0000313" key="2">
    <source>
        <dbReference type="EMBL" id="ASJ74314.1"/>
    </source>
</evidence>
<dbReference type="InterPro" id="IPR029149">
    <property type="entry name" value="Creatin/AminoP/Spt16_N"/>
</dbReference>
<sequence length="117" mass="13223">MRGFDLSEYETRVRKAQKLMVEADLSALLIMSEADLRYFSGFHTQYWQSPTRPWFLIVPVEGKPIAIIPEIGAALMRQSWIDDIRTWAAPAPDDDGISLLHDALAALAVSLLQLLHM</sequence>
<dbReference type="AlphaFoldDB" id="A0A2Z2P3E9"/>
<feature type="domain" description="Creatinase N-terminal" evidence="1">
    <location>
        <begin position="12"/>
        <end position="104"/>
    </location>
</feature>